<dbReference type="Proteomes" id="UP000053820">
    <property type="component" value="Unassembled WGS sequence"/>
</dbReference>
<feature type="domain" description="DUF6830" evidence="1">
    <location>
        <begin position="1"/>
        <end position="32"/>
    </location>
</feature>
<dbReference type="AlphaFoldDB" id="A0A0C9VDY5"/>
<proteinExistence type="predicted"/>
<dbReference type="HOGENOM" id="CLU_1652372_0_0_1"/>
<evidence type="ECO:0000313" key="2">
    <source>
        <dbReference type="EMBL" id="KIJ63704.1"/>
    </source>
</evidence>
<evidence type="ECO:0000313" key="3">
    <source>
        <dbReference type="Proteomes" id="UP000053820"/>
    </source>
</evidence>
<evidence type="ECO:0000259" key="1">
    <source>
        <dbReference type="Pfam" id="PF20722"/>
    </source>
</evidence>
<reference evidence="2 3" key="1">
    <citation type="submission" date="2014-04" db="EMBL/GenBank/DDBJ databases">
        <title>Evolutionary Origins and Diversification of the Mycorrhizal Mutualists.</title>
        <authorList>
            <consortium name="DOE Joint Genome Institute"/>
            <consortium name="Mycorrhizal Genomics Consortium"/>
            <person name="Kohler A."/>
            <person name="Kuo A."/>
            <person name="Nagy L.G."/>
            <person name="Floudas D."/>
            <person name="Copeland A."/>
            <person name="Barry K.W."/>
            <person name="Cichocki N."/>
            <person name="Veneault-Fourrey C."/>
            <person name="LaButti K."/>
            <person name="Lindquist E.A."/>
            <person name="Lipzen A."/>
            <person name="Lundell T."/>
            <person name="Morin E."/>
            <person name="Murat C."/>
            <person name="Riley R."/>
            <person name="Ohm R."/>
            <person name="Sun H."/>
            <person name="Tunlid A."/>
            <person name="Henrissat B."/>
            <person name="Grigoriev I.V."/>
            <person name="Hibbett D.S."/>
            <person name="Martin F."/>
        </authorList>
    </citation>
    <scope>NUCLEOTIDE SEQUENCE [LARGE SCALE GENOMIC DNA]</scope>
    <source>
        <strain evidence="2 3">MD-312</strain>
    </source>
</reference>
<protein>
    <recommendedName>
        <fullName evidence="1">DUF6830 domain-containing protein</fullName>
    </recommendedName>
</protein>
<keyword evidence="3" id="KW-1185">Reference proteome</keyword>
<gene>
    <name evidence="2" type="ORF">HYDPIDRAFT_168199</name>
</gene>
<accession>A0A0C9VDY5</accession>
<name>A0A0C9VDY5_9AGAM</name>
<dbReference type="EMBL" id="KN839849">
    <property type="protein sequence ID" value="KIJ63704.1"/>
    <property type="molecule type" value="Genomic_DNA"/>
</dbReference>
<dbReference type="InterPro" id="IPR049233">
    <property type="entry name" value="DUF6830"/>
</dbReference>
<dbReference type="Pfam" id="PF20722">
    <property type="entry name" value="DUF6830"/>
    <property type="match status" value="1"/>
</dbReference>
<dbReference type="OrthoDB" id="2685117at2759"/>
<sequence length="160" mass="18114">MPPNNGWSEGHFDAVVVCIDNNFSWPKSGLQAGWPTQGIGLEILGKVYIEYTKKRLALEDSQYPQYRHSMAQMLYNKNSNFHSKLKRAATTAVHQHYKELHIPEGVRWTLTQHHKSCKEFATMVPYYAVGLVTAAIKVVLIAYQDHGQPKVPTINEDSCG</sequence>
<organism evidence="2 3">
    <name type="scientific">Hydnomerulius pinastri MD-312</name>
    <dbReference type="NCBI Taxonomy" id="994086"/>
    <lineage>
        <taxon>Eukaryota</taxon>
        <taxon>Fungi</taxon>
        <taxon>Dikarya</taxon>
        <taxon>Basidiomycota</taxon>
        <taxon>Agaricomycotina</taxon>
        <taxon>Agaricomycetes</taxon>
        <taxon>Agaricomycetidae</taxon>
        <taxon>Boletales</taxon>
        <taxon>Boletales incertae sedis</taxon>
        <taxon>Leucogyrophana</taxon>
    </lineage>
</organism>